<dbReference type="InterPro" id="IPR020846">
    <property type="entry name" value="MFS_dom"/>
</dbReference>
<dbReference type="Proteomes" id="UP000053411">
    <property type="component" value="Unassembled WGS sequence"/>
</dbReference>
<evidence type="ECO:0000313" key="9">
    <source>
        <dbReference type="EMBL" id="KIX99004.1"/>
    </source>
</evidence>
<dbReference type="FunFam" id="1.20.1250.20:FF:000034">
    <property type="entry name" value="MFS general substrate transporter"/>
    <property type="match status" value="1"/>
</dbReference>
<evidence type="ECO:0000256" key="3">
    <source>
        <dbReference type="ARBA" id="ARBA00022692"/>
    </source>
</evidence>
<dbReference type="AlphaFoldDB" id="A0A0D2K771"/>
<keyword evidence="3 7" id="KW-0812">Transmembrane</keyword>
<evidence type="ECO:0000256" key="1">
    <source>
        <dbReference type="ARBA" id="ARBA00004141"/>
    </source>
</evidence>
<feature type="transmembrane region" description="Helical" evidence="7">
    <location>
        <begin position="1032"/>
        <end position="1053"/>
    </location>
</feature>
<feature type="compositionally biased region" description="Polar residues" evidence="6">
    <location>
        <begin position="1"/>
        <end position="12"/>
    </location>
</feature>
<dbReference type="OrthoDB" id="5958943at2759"/>
<accession>A0A0D2K771</accession>
<reference evidence="9 10" key="1">
    <citation type="submission" date="2015-01" db="EMBL/GenBank/DDBJ databases">
        <title>The Genome Sequence of Fonsecaea multimorphosa CBS 102226.</title>
        <authorList>
            <consortium name="The Broad Institute Genomics Platform"/>
            <person name="Cuomo C."/>
            <person name="de Hoog S."/>
            <person name="Gorbushina A."/>
            <person name="Stielow B."/>
            <person name="Teixiera M."/>
            <person name="Abouelleil A."/>
            <person name="Chapman S.B."/>
            <person name="Priest M."/>
            <person name="Young S.K."/>
            <person name="Wortman J."/>
            <person name="Nusbaum C."/>
            <person name="Birren B."/>
        </authorList>
    </citation>
    <scope>NUCLEOTIDE SEQUENCE [LARGE SCALE GENOMIC DNA]</scope>
    <source>
        <strain evidence="9 10">CBS 102226</strain>
    </source>
</reference>
<feature type="transmembrane region" description="Helical" evidence="7">
    <location>
        <begin position="936"/>
        <end position="959"/>
    </location>
</feature>
<sequence>MKLGTGTSATSRKSQDGKPKRRRSKIPTPETVIYEENQSGIVGESLPSLVHQRSESATSEPSTRTNYEWGWSSDQLSQPLIIQHHLTPESISDIEAQWLHAIYDGAFETIFGSWMGRHSNPFAFGEQSLSDVVSIRRVCSELDRHIDEEEAVAGRLSDSGPSPDLVRHEKDAQLNQFLEHAIQSFAARWLPLTQQPILPALSQADIICRLWRRAHTDMLKVINRPSYRSMLTLLLFALTPIPVGISDEEELEGVSGQVCVHAALQQIQTLRARQKSLQFNGTRVNLTNSNHPIGASPASLATANFIIAESTAYWAALTFDTSASLTLNCRPLLSSGLFGFESEPSWRMVRTCIGIFRETTRDWSNLDVDLTDEKANQVIAAGAAWKLLVWKLTANLKESLRDGHDEAEVLRAFNSVSNTIDQFNITYRELLIACQRRIQFFNQETRLRWYALMLHYNLGILMVTDIATATLREDLLSLFSAKRVDAETWVMNCLVFGLNNKYTLKLQPEPALSEQDIASNQSASLTVPLIAIDPYPHHVVAAVKLMQQAIDRDFGADKISTDAYSNLRSTLKQTLEQLPQHCHQPCLGLPRWAEERVEKPTVYEKDVVYEHAKSKHHDPNWTGEGVDTSNVDPKKVLRKMDLRLIPMLAILYLLSFLDRGNIGNAKIQGMETDLDLSGTEYSLCATVFFFTYCAFEIPSNLLLKRLRPSVWLPSIMVAWGTVMTLMGLVQSYHGLLIARIFLGVAEAGLYPGVAYYLTMWYCTEELAFRQALFFSAASVAGAFSGLLAYAITKMDGVAGEAGWRWIFILEGIVTVVVACAAFFLLHDFPDTASFLSPEEKAWVVHRLKYQGSKKSGRLVAETLTDWQLHLSLFMYWGIVCPLYAISFFLPTIIKALGYKSTTAQLLTVPIYITAAILAIIVGWASDRATKRGRSRWPYIFFPMCAILVGFIMAIAGSAAGDIPGVVYAGVFIATCGIYPAFPGNVTWIANNLAGSYKRSAGMALQIGLGNLGGAMASNFYRSVDAPKYLLGHGLEIMFVVLGLAAVIILRISYGVTNRKRERGGAAEELTDEQLADLGDKSPSFRYTL</sequence>
<feature type="domain" description="Major facilitator superfamily (MFS) profile" evidence="8">
    <location>
        <begin position="644"/>
        <end position="1060"/>
    </location>
</feature>
<keyword evidence="4 7" id="KW-1133">Transmembrane helix</keyword>
<feature type="compositionally biased region" description="Polar residues" evidence="6">
    <location>
        <begin position="55"/>
        <end position="66"/>
    </location>
</feature>
<evidence type="ECO:0000259" key="8">
    <source>
        <dbReference type="PROSITE" id="PS50850"/>
    </source>
</evidence>
<dbReference type="RefSeq" id="XP_016633127.1">
    <property type="nucleotide sequence ID" value="XM_016775968.1"/>
</dbReference>
<dbReference type="VEuPathDB" id="FungiDB:Z520_05465"/>
<feature type="transmembrane region" description="Helical" evidence="7">
    <location>
        <begin position="965"/>
        <end position="989"/>
    </location>
</feature>
<evidence type="ECO:0000256" key="7">
    <source>
        <dbReference type="SAM" id="Phobius"/>
    </source>
</evidence>
<dbReference type="GO" id="GO:0022857">
    <property type="term" value="F:transmembrane transporter activity"/>
    <property type="evidence" value="ECO:0007669"/>
    <property type="project" value="InterPro"/>
</dbReference>
<dbReference type="CDD" id="cd17327">
    <property type="entry name" value="MFS_FEN2_like"/>
    <property type="match status" value="1"/>
</dbReference>
<feature type="transmembrane region" description="Helical" evidence="7">
    <location>
        <begin position="1001"/>
        <end position="1020"/>
    </location>
</feature>
<comment type="subcellular location">
    <subcellularLocation>
        <location evidence="1">Membrane</location>
        <topology evidence="1">Multi-pass membrane protein</topology>
    </subcellularLocation>
</comment>
<dbReference type="InterPro" id="IPR036259">
    <property type="entry name" value="MFS_trans_sf"/>
</dbReference>
<proteinExistence type="predicted"/>
<dbReference type="Gene3D" id="1.20.1250.20">
    <property type="entry name" value="MFS general substrate transporter like domains"/>
    <property type="match status" value="2"/>
</dbReference>
<keyword evidence="5 7" id="KW-0472">Membrane</keyword>
<feature type="transmembrane region" description="Helical" evidence="7">
    <location>
        <begin position="682"/>
        <end position="703"/>
    </location>
</feature>
<organism evidence="9 10">
    <name type="scientific">Fonsecaea multimorphosa CBS 102226</name>
    <dbReference type="NCBI Taxonomy" id="1442371"/>
    <lineage>
        <taxon>Eukaryota</taxon>
        <taxon>Fungi</taxon>
        <taxon>Dikarya</taxon>
        <taxon>Ascomycota</taxon>
        <taxon>Pezizomycotina</taxon>
        <taxon>Eurotiomycetes</taxon>
        <taxon>Chaetothyriomycetidae</taxon>
        <taxon>Chaetothyriales</taxon>
        <taxon>Herpotrichiellaceae</taxon>
        <taxon>Fonsecaea</taxon>
    </lineage>
</organism>
<gene>
    <name evidence="9" type="ORF">Z520_05465</name>
</gene>
<dbReference type="GeneID" id="27711211"/>
<dbReference type="InterPro" id="IPR011701">
    <property type="entry name" value="MFS"/>
</dbReference>
<keyword evidence="10" id="KW-1185">Reference proteome</keyword>
<evidence type="ECO:0000256" key="4">
    <source>
        <dbReference type="ARBA" id="ARBA00022989"/>
    </source>
</evidence>
<dbReference type="PANTHER" id="PTHR43791:SF18">
    <property type="entry name" value="NICOTINIC ACID TRANSPORTER TNA1, PUTATIVE (AFU_ORTHOLOGUE AFUA_3G03820)-RELATED"/>
    <property type="match status" value="1"/>
</dbReference>
<keyword evidence="2" id="KW-0813">Transport</keyword>
<feature type="transmembrane region" description="Helical" evidence="7">
    <location>
        <begin position="803"/>
        <end position="825"/>
    </location>
</feature>
<feature type="transmembrane region" description="Helical" evidence="7">
    <location>
        <begin position="905"/>
        <end position="924"/>
    </location>
</feature>
<evidence type="ECO:0000256" key="2">
    <source>
        <dbReference type="ARBA" id="ARBA00022448"/>
    </source>
</evidence>
<protein>
    <recommendedName>
        <fullName evidence="8">Major facilitator superfamily (MFS) profile domain-containing protein</fullName>
    </recommendedName>
</protein>
<feature type="transmembrane region" description="Helical" evidence="7">
    <location>
        <begin position="771"/>
        <end position="791"/>
    </location>
</feature>
<feature type="region of interest" description="Disordered" evidence="6">
    <location>
        <begin position="1"/>
        <end position="66"/>
    </location>
</feature>
<evidence type="ECO:0000256" key="5">
    <source>
        <dbReference type="ARBA" id="ARBA00023136"/>
    </source>
</evidence>
<feature type="transmembrane region" description="Helical" evidence="7">
    <location>
        <begin position="872"/>
        <end position="893"/>
    </location>
</feature>
<dbReference type="PROSITE" id="PS50850">
    <property type="entry name" value="MFS"/>
    <property type="match status" value="1"/>
</dbReference>
<dbReference type="EMBL" id="KN848070">
    <property type="protein sequence ID" value="KIX99004.1"/>
    <property type="molecule type" value="Genomic_DNA"/>
</dbReference>
<feature type="transmembrane region" description="Helical" evidence="7">
    <location>
        <begin position="736"/>
        <end position="759"/>
    </location>
</feature>
<dbReference type="Pfam" id="PF07690">
    <property type="entry name" value="MFS_1"/>
    <property type="match status" value="1"/>
</dbReference>
<evidence type="ECO:0000256" key="6">
    <source>
        <dbReference type="SAM" id="MobiDB-lite"/>
    </source>
</evidence>
<dbReference type="FunFam" id="1.20.1250.20:FF:000068">
    <property type="entry name" value="MFS general substrate transporter"/>
    <property type="match status" value="1"/>
</dbReference>
<dbReference type="GO" id="GO:0016020">
    <property type="term" value="C:membrane"/>
    <property type="evidence" value="ECO:0007669"/>
    <property type="project" value="UniProtKB-SubCell"/>
</dbReference>
<dbReference type="SUPFAM" id="SSF103473">
    <property type="entry name" value="MFS general substrate transporter"/>
    <property type="match status" value="1"/>
</dbReference>
<dbReference type="PANTHER" id="PTHR43791">
    <property type="entry name" value="PERMEASE-RELATED"/>
    <property type="match status" value="1"/>
</dbReference>
<evidence type="ECO:0000313" key="10">
    <source>
        <dbReference type="Proteomes" id="UP000053411"/>
    </source>
</evidence>
<feature type="transmembrane region" description="Helical" evidence="7">
    <location>
        <begin position="710"/>
        <end position="730"/>
    </location>
</feature>
<name>A0A0D2K771_9EURO</name>